<name>A0A419QBX4_CLOSI</name>
<dbReference type="EMBL" id="NIRI02000042">
    <property type="protein sequence ID" value="KAG5448558.1"/>
    <property type="molecule type" value="Genomic_DNA"/>
</dbReference>
<keyword evidence="3" id="KW-1185">Reference proteome</keyword>
<sequence length="319" mass="35806">MTSFKITIPSERTPSGQEVTRWLVKKPKEEITYELLVGRLRDIIPTPTSGYNVTWTDEENTHSVANTEQLYEAICYFEEKKLPDRCVRLQAKPQDVIDFASALELMTLQAEPQSCRPSASTSKTSPSNETTVPPNNANLSLLADSSVLAALKRDRLNRLVLQANESVTIAPQPPFDADWDVISNVQHKAIPSEATMLKPVNELSSVHNKPQSKTRTHNSNKSVISTTRHPVNSGTDMKLLTHSLREGKEISESGRNSRNKLSRSEIDALARKFYKMGFHFEEKTLISVIEDYKGDANLILDKLTQMQNINVCLQLLTSQ</sequence>
<evidence type="ECO:0000313" key="2">
    <source>
        <dbReference type="EMBL" id="KAG5448558.1"/>
    </source>
</evidence>
<reference evidence="2 3" key="1">
    <citation type="journal article" date="2018" name="Biotechnol. Adv.">
        <title>Improved genomic resources and new bioinformatic workflow for the carcinogenic parasite Clonorchis sinensis: Biotechnological implications.</title>
        <authorList>
            <person name="Wang D."/>
            <person name="Korhonen P.K."/>
            <person name="Gasser R.B."/>
            <person name="Young N.D."/>
        </authorList>
    </citation>
    <scope>NUCLEOTIDE SEQUENCE [LARGE SCALE GENOMIC DNA]</scope>
    <source>
        <strain evidence="2">Cs-k2</strain>
    </source>
</reference>
<reference evidence="2 3" key="2">
    <citation type="journal article" date="2021" name="Genomics">
        <title>High-quality reference genome for Clonorchis sinensis.</title>
        <authorList>
            <person name="Young N.D."/>
            <person name="Stroehlein A.J."/>
            <person name="Kinkar L."/>
            <person name="Wang T."/>
            <person name="Sohn W.M."/>
            <person name="Chang B.C.H."/>
            <person name="Kaur P."/>
            <person name="Weisz D."/>
            <person name="Dudchenko O."/>
            <person name="Aiden E.L."/>
            <person name="Korhonen P.K."/>
            <person name="Gasser R.B."/>
        </authorList>
    </citation>
    <scope>NUCLEOTIDE SEQUENCE [LARGE SCALE GENOMIC DNA]</scope>
    <source>
        <strain evidence="2">Cs-k2</strain>
    </source>
</reference>
<dbReference type="Proteomes" id="UP000286415">
    <property type="component" value="Unassembled WGS sequence"/>
</dbReference>
<proteinExistence type="predicted"/>
<evidence type="ECO:0000313" key="3">
    <source>
        <dbReference type="Proteomes" id="UP000286415"/>
    </source>
</evidence>
<feature type="region of interest" description="Disordered" evidence="1">
    <location>
        <begin position="205"/>
        <end position="236"/>
    </location>
</feature>
<feature type="compositionally biased region" description="Polar residues" evidence="1">
    <location>
        <begin position="219"/>
        <end position="235"/>
    </location>
</feature>
<dbReference type="InParanoid" id="A0A419QBX4"/>
<evidence type="ECO:0000256" key="1">
    <source>
        <dbReference type="SAM" id="MobiDB-lite"/>
    </source>
</evidence>
<comment type="caution">
    <text evidence="2">The sequence shown here is derived from an EMBL/GenBank/DDBJ whole genome shotgun (WGS) entry which is preliminary data.</text>
</comment>
<protein>
    <submittedName>
        <fullName evidence="2">Uncharacterized protein</fullName>
    </submittedName>
</protein>
<gene>
    <name evidence="2" type="ORF">CSKR_101992</name>
</gene>
<feature type="compositionally biased region" description="Polar residues" evidence="1">
    <location>
        <begin position="111"/>
        <end position="134"/>
    </location>
</feature>
<accession>A0A419QBX4</accession>
<feature type="region of interest" description="Disordered" evidence="1">
    <location>
        <begin position="111"/>
        <end position="138"/>
    </location>
</feature>
<dbReference type="OrthoDB" id="6237286at2759"/>
<organism evidence="2 3">
    <name type="scientific">Clonorchis sinensis</name>
    <name type="common">Chinese liver fluke</name>
    <dbReference type="NCBI Taxonomy" id="79923"/>
    <lineage>
        <taxon>Eukaryota</taxon>
        <taxon>Metazoa</taxon>
        <taxon>Spiralia</taxon>
        <taxon>Lophotrochozoa</taxon>
        <taxon>Platyhelminthes</taxon>
        <taxon>Trematoda</taxon>
        <taxon>Digenea</taxon>
        <taxon>Opisthorchiida</taxon>
        <taxon>Opisthorchiata</taxon>
        <taxon>Opisthorchiidae</taxon>
        <taxon>Clonorchis</taxon>
    </lineage>
</organism>
<dbReference type="AlphaFoldDB" id="A0A419QBX4"/>